<keyword evidence="2" id="KW-1133">Transmembrane helix</keyword>
<feature type="transmembrane region" description="Helical" evidence="2">
    <location>
        <begin position="338"/>
        <end position="361"/>
    </location>
</feature>
<feature type="transmembrane region" description="Helical" evidence="2">
    <location>
        <begin position="381"/>
        <end position="404"/>
    </location>
</feature>
<sequence>MWPSRVREWLLWVSVALTLWLPLVALVYGAWEASGVNLRPGQIADRTIKAPYTATFESQLLTQQARQEAYDDARNVVLVRDPSVEAAQLEALNRVLTQLENIRSQRSTDLAAATQQAQAALEGLSPEDAQLLVSLSDASWGRIEAEARRVLAEVLAEEVRSDNVAQVKEQLPERVSLSLNAVERRLVVVLVRSFVRPNVRVDEQATRAAREAAAQAVAPIMVTVQEGQVIVRDGDPVTPEALEKLEFFGLLSPRQSWPEFLGLLALLGLWAAAFVLALYRSTQHTRQSRQLLLIVGLVVVTLLAGRLVVPVPELRYAFPVAGTVMLLAVLLDFRTATLASWFLALALGILDGFSLVTTLVAGFGSLAGAAVVWRAERTMTFLWSGLAVAISTAATALAGLLALGRQPVDISLAGNVVLQSGINGVLSASLCFLSFSLLGRLLGITTHLQLLELAHPTQPLLARLAREAPGTYHHSLVVGNLAEAAAEVVGADPLLARVACLYHDIGKVLHPELYVENQTNRMNVHEALDPQTSARLIKEHVTEGVKLAKRARLPKPIVDIVQQHHGTTLIKYFYVKAQERGLPVDERDFRYPGPRPQSKEAAVVLLADSVEAAVRAAAQAGKLYEPGDPQCVSNRLAEIVDRIIRDRLEDGQLDEADLTLRQISEIRRVFLSMLEGVYHPRIEYPEPPREPVTPVIDERAAAEA</sequence>
<feature type="transmembrane region" description="Helical" evidence="2">
    <location>
        <begin position="291"/>
        <end position="308"/>
    </location>
</feature>
<dbReference type="InterPro" id="IPR052722">
    <property type="entry name" value="PgpH_phosphodiesterase"/>
</dbReference>
<name>A0A7C5VWB4_THERO</name>
<evidence type="ECO:0000256" key="1">
    <source>
        <dbReference type="SAM" id="MobiDB-lite"/>
    </source>
</evidence>
<dbReference type="InterPro" id="IPR011621">
    <property type="entry name" value="Metal-dep_PHydrolase_7TM_intra"/>
</dbReference>
<proteinExistence type="predicted"/>
<accession>A0A7C5VWB4</accession>
<dbReference type="PANTHER" id="PTHR36442">
    <property type="entry name" value="CYCLIC-DI-AMP PHOSPHODIESTERASE PGPH"/>
    <property type="match status" value="1"/>
</dbReference>
<evidence type="ECO:0000313" key="4">
    <source>
        <dbReference type="EMBL" id="HHM95757.1"/>
    </source>
</evidence>
<dbReference type="PANTHER" id="PTHR36442:SF1">
    <property type="entry name" value="CYCLIC-DI-AMP PHOSPHODIESTERASE PGPH"/>
    <property type="match status" value="1"/>
</dbReference>
<dbReference type="Pfam" id="PF07698">
    <property type="entry name" value="7TM-7TMR_HD"/>
    <property type="match status" value="1"/>
</dbReference>
<feature type="domain" description="HD" evidence="3">
    <location>
        <begin position="471"/>
        <end position="613"/>
    </location>
</feature>
<dbReference type="EMBL" id="DRWX01000042">
    <property type="protein sequence ID" value="HHM95757.1"/>
    <property type="molecule type" value="Genomic_DNA"/>
</dbReference>
<dbReference type="AlphaFoldDB" id="A0A7C5VWB4"/>
<dbReference type="SMART" id="SM00471">
    <property type="entry name" value="HDc"/>
    <property type="match status" value="1"/>
</dbReference>
<dbReference type="NCBIfam" id="TIGR00277">
    <property type="entry name" value="HDIG"/>
    <property type="match status" value="1"/>
</dbReference>
<evidence type="ECO:0000259" key="3">
    <source>
        <dbReference type="PROSITE" id="PS51831"/>
    </source>
</evidence>
<feature type="transmembrane region" description="Helical" evidence="2">
    <location>
        <begin position="260"/>
        <end position="279"/>
    </location>
</feature>
<protein>
    <submittedName>
        <fullName evidence="4">HDIG domain-containing protein</fullName>
    </submittedName>
</protein>
<keyword evidence="2" id="KW-0812">Transmembrane</keyword>
<feature type="transmembrane region" description="Helical" evidence="2">
    <location>
        <begin position="314"/>
        <end position="331"/>
    </location>
</feature>
<comment type="caution">
    <text evidence="4">The sequence shown here is derived from an EMBL/GenBank/DDBJ whole genome shotgun (WGS) entry which is preliminary data.</text>
</comment>
<feature type="transmembrane region" description="Helical" evidence="2">
    <location>
        <begin position="416"/>
        <end position="438"/>
    </location>
</feature>
<gene>
    <name evidence="4" type="ORF">ENM21_00850</name>
</gene>
<dbReference type="PROSITE" id="PS51831">
    <property type="entry name" value="HD"/>
    <property type="match status" value="1"/>
</dbReference>
<dbReference type="InterPro" id="IPR011624">
    <property type="entry name" value="Metal-dep_PHydrolase_7TM_extra"/>
</dbReference>
<feature type="region of interest" description="Disordered" evidence="1">
    <location>
        <begin position="685"/>
        <end position="704"/>
    </location>
</feature>
<organism evidence="4">
    <name type="scientific">Thermomicrobium roseum</name>
    <dbReference type="NCBI Taxonomy" id="500"/>
    <lineage>
        <taxon>Bacteria</taxon>
        <taxon>Pseudomonadati</taxon>
        <taxon>Thermomicrobiota</taxon>
        <taxon>Thermomicrobia</taxon>
        <taxon>Thermomicrobiales</taxon>
        <taxon>Thermomicrobiaceae</taxon>
        <taxon>Thermomicrobium</taxon>
    </lineage>
</organism>
<dbReference type="Gene3D" id="1.10.3210.10">
    <property type="entry name" value="Hypothetical protein af1432"/>
    <property type="match status" value="1"/>
</dbReference>
<reference evidence="4" key="1">
    <citation type="journal article" date="2020" name="mSystems">
        <title>Genome- and Community-Level Interaction Insights into Carbon Utilization and Element Cycling Functions of Hydrothermarchaeota in Hydrothermal Sediment.</title>
        <authorList>
            <person name="Zhou Z."/>
            <person name="Liu Y."/>
            <person name="Xu W."/>
            <person name="Pan J."/>
            <person name="Luo Z.H."/>
            <person name="Li M."/>
        </authorList>
    </citation>
    <scope>NUCLEOTIDE SEQUENCE [LARGE SCALE GENOMIC DNA]</scope>
    <source>
        <strain evidence="4">SpSt-1065</strain>
    </source>
</reference>
<keyword evidence="2" id="KW-0472">Membrane</keyword>
<evidence type="ECO:0000256" key="2">
    <source>
        <dbReference type="SAM" id="Phobius"/>
    </source>
</evidence>
<dbReference type="InterPro" id="IPR006674">
    <property type="entry name" value="HD_domain"/>
</dbReference>
<dbReference type="Pfam" id="PF07697">
    <property type="entry name" value="7TMR-HDED"/>
    <property type="match status" value="1"/>
</dbReference>
<dbReference type="InterPro" id="IPR003607">
    <property type="entry name" value="HD/PDEase_dom"/>
</dbReference>
<dbReference type="CDD" id="cd00077">
    <property type="entry name" value="HDc"/>
    <property type="match status" value="1"/>
</dbReference>
<dbReference type="Pfam" id="PF01966">
    <property type="entry name" value="HD"/>
    <property type="match status" value="1"/>
</dbReference>
<dbReference type="InterPro" id="IPR006675">
    <property type="entry name" value="HDIG_dom"/>
</dbReference>
<dbReference type="SUPFAM" id="SSF109604">
    <property type="entry name" value="HD-domain/PDEase-like"/>
    <property type="match status" value="1"/>
</dbReference>